<dbReference type="InterPro" id="IPR036890">
    <property type="entry name" value="HATPase_C_sf"/>
</dbReference>
<dbReference type="InterPro" id="IPR003594">
    <property type="entry name" value="HATPase_dom"/>
</dbReference>
<feature type="domain" description="Histidine kinase/HSP90-like ATPase" evidence="3">
    <location>
        <begin position="30"/>
        <end position="143"/>
    </location>
</feature>
<dbReference type="GO" id="GO:0004674">
    <property type="term" value="F:protein serine/threonine kinase activity"/>
    <property type="evidence" value="ECO:0007669"/>
    <property type="project" value="UniProtKB-KW"/>
</dbReference>
<accession>A0A848K517</accession>
<dbReference type="AlphaFoldDB" id="A0A848K517"/>
<keyword evidence="5" id="KW-1185">Reference proteome</keyword>
<dbReference type="InterPro" id="IPR050267">
    <property type="entry name" value="Anti-sigma-factor_SerPK"/>
</dbReference>
<dbReference type="Gene3D" id="3.30.565.10">
    <property type="entry name" value="Histidine kinase-like ATPase, C-terminal domain"/>
    <property type="match status" value="1"/>
</dbReference>
<keyword evidence="1" id="KW-0723">Serine/threonine-protein kinase</keyword>
<proteinExistence type="predicted"/>
<dbReference type="GO" id="GO:0005524">
    <property type="term" value="F:ATP binding"/>
    <property type="evidence" value="ECO:0007669"/>
    <property type="project" value="UniProtKB-KW"/>
</dbReference>
<sequence>MRVNPTEDHRSGDSGPIQLVLASLADALGVRILRTAVDTWLQRHFSLDPDLLGDILLATNEALANSAEHAYPNRRADDSIALHAVYDPTDDELTVIVSDQGRWRVAAPDPLSVRGRGIPLIHALTHHAEIDASATGTRVTLAWTISTDPPALTLPRPAGSDMGSPSSLPV</sequence>
<evidence type="ECO:0000256" key="1">
    <source>
        <dbReference type="ARBA" id="ARBA00022527"/>
    </source>
</evidence>
<evidence type="ECO:0000313" key="5">
    <source>
        <dbReference type="Proteomes" id="UP000535543"/>
    </source>
</evidence>
<gene>
    <name evidence="4" type="ORF">FGL95_02005</name>
</gene>
<dbReference type="PANTHER" id="PTHR35526">
    <property type="entry name" value="ANTI-SIGMA-F FACTOR RSBW-RELATED"/>
    <property type="match status" value="1"/>
</dbReference>
<name>A0A848K517_9NOCA</name>
<dbReference type="EMBL" id="VCQU01000001">
    <property type="protein sequence ID" value="NMN93813.1"/>
    <property type="molecule type" value="Genomic_DNA"/>
</dbReference>
<evidence type="ECO:0000256" key="2">
    <source>
        <dbReference type="SAM" id="MobiDB-lite"/>
    </source>
</evidence>
<feature type="region of interest" description="Disordered" evidence="2">
    <location>
        <begin position="150"/>
        <end position="170"/>
    </location>
</feature>
<keyword evidence="4" id="KW-0547">Nucleotide-binding</keyword>
<keyword evidence="4" id="KW-0067">ATP-binding</keyword>
<reference evidence="4 5" key="2">
    <citation type="submission" date="2020-06" db="EMBL/GenBank/DDBJ databases">
        <title>Antribacter stalactiti gen. nov., sp. nov., a new member of the family Nacardiaceae isolated from a cave.</title>
        <authorList>
            <person name="Kim I.S."/>
        </authorList>
    </citation>
    <scope>NUCLEOTIDE SEQUENCE [LARGE SCALE GENOMIC DNA]</scope>
    <source>
        <strain evidence="4 5">YC2-7</strain>
    </source>
</reference>
<dbReference type="CDD" id="cd16936">
    <property type="entry name" value="HATPase_RsbW-like"/>
    <property type="match status" value="1"/>
</dbReference>
<dbReference type="Pfam" id="PF13581">
    <property type="entry name" value="HATPase_c_2"/>
    <property type="match status" value="1"/>
</dbReference>
<evidence type="ECO:0000313" key="4">
    <source>
        <dbReference type="EMBL" id="NMN93813.1"/>
    </source>
</evidence>
<evidence type="ECO:0000259" key="3">
    <source>
        <dbReference type="Pfam" id="PF13581"/>
    </source>
</evidence>
<keyword evidence="1" id="KW-0808">Transferase</keyword>
<dbReference type="PANTHER" id="PTHR35526:SF3">
    <property type="entry name" value="ANTI-SIGMA-F FACTOR RSBW"/>
    <property type="match status" value="1"/>
</dbReference>
<keyword evidence="1" id="KW-0418">Kinase</keyword>
<comment type="caution">
    <text evidence="4">The sequence shown here is derived from an EMBL/GenBank/DDBJ whole genome shotgun (WGS) entry which is preliminary data.</text>
</comment>
<dbReference type="SUPFAM" id="SSF55874">
    <property type="entry name" value="ATPase domain of HSP90 chaperone/DNA topoisomerase II/histidine kinase"/>
    <property type="match status" value="1"/>
</dbReference>
<protein>
    <submittedName>
        <fullName evidence="4">ATP-binding protein</fullName>
    </submittedName>
</protein>
<dbReference type="Proteomes" id="UP000535543">
    <property type="component" value="Unassembled WGS sequence"/>
</dbReference>
<dbReference type="RefSeq" id="WP_169584504.1">
    <property type="nucleotide sequence ID" value="NZ_VCQU01000001.1"/>
</dbReference>
<organism evidence="4 5">
    <name type="scientific">Antrihabitans stalactiti</name>
    <dbReference type="NCBI Taxonomy" id="2584121"/>
    <lineage>
        <taxon>Bacteria</taxon>
        <taxon>Bacillati</taxon>
        <taxon>Actinomycetota</taxon>
        <taxon>Actinomycetes</taxon>
        <taxon>Mycobacteriales</taxon>
        <taxon>Nocardiaceae</taxon>
        <taxon>Antrihabitans</taxon>
    </lineage>
</organism>
<reference evidence="4 5" key="1">
    <citation type="submission" date="2019-05" db="EMBL/GenBank/DDBJ databases">
        <authorList>
            <person name="Lee S.D."/>
        </authorList>
    </citation>
    <scope>NUCLEOTIDE SEQUENCE [LARGE SCALE GENOMIC DNA]</scope>
    <source>
        <strain evidence="4 5">YC2-7</strain>
    </source>
</reference>